<evidence type="ECO:0000256" key="4">
    <source>
        <dbReference type="SAM" id="MobiDB-lite"/>
    </source>
</evidence>
<keyword evidence="1" id="KW-0547">Nucleotide-binding</keyword>
<comment type="caution">
    <text evidence="6">The sequence shown here is derived from an EMBL/GenBank/DDBJ whole genome shotgun (WGS) entry which is preliminary data.</text>
</comment>
<feature type="compositionally biased region" description="Basic residues" evidence="4">
    <location>
        <begin position="361"/>
        <end position="374"/>
    </location>
</feature>
<dbReference type="Pfam" id="PF00176">
    <property type="entry name" value="SNF2-rel_dom"/>
    <property type="match status" value="1"/>
</dbReference>
<proteinExistence type="predicted"/>
<dbReference type="SUPFAM" id="SSF52540">
    <property type="entry name" value="P-loop containing nucleoside triphosphate hydrolases"/>
    <property type="match status" value="1"/>
</dbReference>
<dbReference type="PROSITE" id="PS51192">
    <property type="entry name" value="HELICASE_ATP_BIND_1"/>
    <property type="match status" value="1"/>
</dbReference>
<keyword evidence="2" id="KW-0378">Hydrolase</keyword>
<keyword evidence="7" id="KW-1185">Reference proteome</keyword>
<feature type="domain" description="Helicase ATP-binding" evidence="5">
    <location>
        <begin position="587"/>
        <end position="764"/>
    </location>
</feature>
<dbReference type="PANTHER" id="PTHR45626:SF38">
    <property type="entry name" value="DEAD-BOX PROTEIN"/>
    <property type="match status" value="1"/>
</dbReference>
<dbReference type="Gene3D" id="3.40.50.10810">
    <property type="entry name" value="Tandem AAA-ATPase domain"/>
    <property type="match status" value="1"/>
</dbReference>
<feature type="non-terminal residue" evidence="6">
    <location>
        <position position="764"/>
    </location>
</feature>
<gene>
    <name evidence="6" type="ORF">TeGR_g12145</name>
</gene>
<dbReference type="InterPro" id="IPR014001">
    <property type="entry name" value="Helicase_ATP-bd"/>
</dbReference>
<dbReference type="CDD" id="cd18008">
    <property type="entry name" value="DEXDc_SHPRH-like"/>
    <property type="match status" value="1"/>
</dbReference>
<feature type="compositionally biased region" description="Acidic residues" evidence="4">
    <location>
        <begin position="379"/>
        <end position="402"/>
    </location>
</feature>
<dbReference type="EMBL" id="BRYB01006500">
    <property type="protein sequence ID" value="GMI50339.1"/>
    <property type="molecule type" value="Genomic_DNA"/>
</dbReference>
<dbReference type="InterPro" id="IPR000330">
    <property type="entry name" value="SNF2_N"/>
</dbReference>
<dbReference type="InterPro" id="IPR050628">
    <property type="entry name" value="SNF2_RAD54_helicase_TF"/>
</dbReference>
<keyword evidence="3" id="KW-0067">ATP-binding</keyword>
<evidence type="ECO:0000256" key="3">
    <source>
        <dbReference type="ARBA" id="ARBA00022840"/>
    </source>
</evidence>
<dbReference type="InterPro" id="IPR027417">
    <property type="entry name" value="P-loop_NTPase"/>
</dbReference>
<dbReference type="PANTHER" id="PTHR45626">
    <property type="entry name" value="TRANSCRIPTION TERMINATION FACTOR 2-RELATED"/>
    <property type="match status" value="1"/>
</dbReference>
<name>A0ABQ6N9Q6_9STRA</name>
<sequence>YGNALTRVEADAGTGAIINKRFEPHFSRSYRNDTAKRDPNHPSCIDWCQACGRVAREEDLHKCVVHPPKASDVAGVSAVSLGTTKLSFTLHARDPRASNFGKSGSYWNNADLKDSFKFDEAAHAKEVFAHRLGRTPTVASLQALIPRSTVVPSSASRVSRPYQSKYTPPAANCAIYDDLDSIQFESRRDIQLIQALSAIDGQVVKTKDPRTKMVSVADNRQLLYTTKCKFDSGTMEGVVEMKLYARSSLFEEITSTATAKLKMSSTITTVMGLWHDIFPFRLHQVFPHALKAMPQSAGAIRQAAQAYQSDNDPLNLAIAGMPLAGNRAGYAAHDPGARVNDVVKRLNNGLKEIKDTQVKAVKTHNRAVRRRVKRSTGLDLDDSGDEASDNEDDEDDEDDEGDDSKLSFAGSTKNRGGVCSTDLSLRGHMLALCKELVVEVKRDGLNSSNNFKASYYNVAKNTYPAHVSVSAGRGDGGGFVDPEVFVEFEDLPLLYCNAAGKLASMSASNKTLSGLLNSLENVGHEPAPEMKGLNVSLHEYQKQSVGFMLDRENGNNAHQIWCELPKIKGSHAEPVWFSPLLGRFARREPPTVGRGGFLCEEMGLGKTVISLALILQNPAPALPISGATVPQDGTSFVTPKGWSKVPPRTALDQRASTFSHGTLVVCHVSLVGQWIDEARKKLADPGLVYSYHGGSRKRDPAILASKSIVVTTYATLSSDSGYWAKKHADSGARGDYVSPCDKIRWWRIILDESHAIKESGTKHT</sequence>
<feature type="non-terminal residue" evidence="6">
    <location>
        <position position="1"/>
    </location>
</feature>
<protein>
    <recommendedName>
        <fullName evidence="5">Helicase ATP-binding domain-containing protein</fullName>
    </recommendedName>
</protein>
<organism evidence="6 7">
    <name type="scientific">Tetraparma gracilis</name>
    <dbReference type="NCBI Taxonomy" id="2962635"/>
    <lineage>
        <taxon>Eukaryota</taxon>
        <taxon>Sar</taxon>
        <taxon>Stramenopiles</taxon>
        <taxon>Ochrophyta</taxon>
        <taxon>Bolidophyceae</taxon>
        <taxon>Parmales</taxon>
        <taxon>Triparmaceae</taxon>
        <taxon>Tetraparma</taxon>
    </lineage>
</organism>
<evidence type="ECO:0000259" key="5">
    <source>
        <dbReference type="PROSITE" id="PS51192"/>
    </source>
</evidence>
<dbReference type="Proteomes" id="UP001165060">
    <property type="component" value="Unassembled WGS sequence"/>
</dbReference>
<feature type="region of interest" description="Disordered" evidence="4">
    <location>
        <begin position="361"/>
        <end position="418"/>
    </location>
</feature>
<evidence type="ECO:0000313" key="6">
    <source>
        <dbReference type="EMBL" id="GMI50339.1"/>
    </source>
</evidence>
<reference evidence="6 7" key="1">
    <citation type="journal article" date="2023" name="Commun. Biol.">
        <title>Genome analysis of Parmales, the sister group of diatoms, reveals the evolutionary specialization of diatoms from phago-mixotrophs to photoautotrophs.</title>
        <authorList>
            <person name="Ban H."/>
            <person name="Sato S."/>
            <person name="Yoshikawa S."/>
            <person name="Yamada K."/>
            <person name="Nakamura Y."/>
            <person name="Ichinomiya M."/>
            <person name="Sato N."/>
            <person name="Blanc-Mathieu R."/>
            <person name="Endo H."/>
            <person name="Kuwata A."/>
            <person name="Ogata H."/>
        </authorList>
    </citation>
    <scope>NUCLEOTIDE SEQUENCE [LARGE SCALE GENOMIC DNA]</scope>
</reference>
<evidence type="ECO:0000313" key="7">
    <source>
        <dbReference type="Proteomes" id="UP001165060"/>
    </source>
</evidence>
<evidence type="ECO:0000256" key="1">
    <source>
        <dbReference type="ARBA" id="ARBA00022741"/>
    </source>
</evidence>
<evidence type="ECO:0000256" key="2">
    <source>
        <dbReference type="ARBA" id="ARBA00022801"/>
    </source>
</evidence>
<accession>A0ABQ6N9Q6</accession>
<dbReference type="InterPro" id="IPR038718">
    <property type="entry name" value="SNF2-like_sf"/>
</dbReference>